<gene>
    <name evidence="1" type="ORF">LCGC14_2150350</name>
</gene>
<accession>A0A0F9EI14</accession>
<sequence>MIEMTKEFNYYCEDCEHYFIGTKNDIQCASCDSFKIKLRESEEE</sequence>
<proteinExistence type="predicted"/>
<dbReference type="EMBL" id="LAZR01027381">
    <property type="protein sequence ID" value="KKL65906.1"/>
    <property type="molecule type" value="Genomic_DNA"/>
</dbReference>
<name>A0A0F9EI14_9ZZZZ</name>
<protein>
    <submittedName>
        <fullName evidence="1">Uncharacterized protein</fullName>
    </submittedName>
</protein>
<comment type="caution">
    <text evidence="1">The sequence shown here is derived from an EMBL/GenBank/DDBJ whole genome shotgun (WGS) entry which is preliminary data.</text>
</comment>
<evidence type="ECO:0000313" key="1">
    <source>
        <dbReference type="EMBL" id="KKL65906.1"/>
    </source>
</evidence>
<organism evidence="1">
    <name type="scientific">marine sediment metagenome</name>
    <dbReference type="NCBI Taxonomy" id="412755"/>
    <lineage>
        <taxon>unclassified sequences</taxon>
        <taxon>metagenomes</taxon>
        <taxon>ecological metagenomes</taxon>
    </lineage>
</organism>
<reference evidence="1" key="1">
    <citation type="journal article" date="2015" name="Nature">
        <title>Complex archaea that bridge the gap between prokaryotes and eukaryotes.</title>
        <authorList>
            <person name="Spang A."/>
            <person name="Saw J.H."/>
            <person name="Jorgensen S.L."/>
            <person name="Zaremba-Niedzwiedzka K."/>
            <person name="Martijn J."/>
            <person name="Lind A.E."/>
            <person name="van Eijk R."/>
            <person name="Schleper C."/>
            <person name="Guy L."/>
            <person name="Ettema T.J."/>
        </authorList>
    </citation>
    <scope>NUCLEOTIDE SEQUENCE</scope>
</reference>
<dbReference type="AlphaFoldDB" id="A0A0F9EI14"/>